<dbReference type="Proteomes" id="UP000030661">
    <property type="component" value="Unassembled WGS sequence"/>
</dbReference>
<evidence type="ECO:0000313" key="3">
    <source>
        <dbReference type="Proteomes" id="UP000030661"/>
    </source>
</evidence>
<reference evidence="2" key="1">
    <citation type="journal article" date="2015" name="PeerJ">
        <title>First genomic representation of candidate bacterial phylum KSB3 points to enhanced environmental sensing as a trigger of wastewater bulking.</title>
        <authorList>
            <person name="Sekiguchi Y."/>
            <person name="Ohashi A."/>
            <person name="Parks D.H."/>
            <person name="Yamauchi T."/>
            <person name="Tyson G.W."/>
            <person name="Hugenholtz P."/>
        </authorList>
    </citation>
    <scope>NUCLEOTIDE SEQUENCE [LARGE SCALE GENOMIC DNA]</scope>
</reference>
<evidence type="ECO:0000256" key="1">
    <source>
        <dbReference type="SAM" id="MobiDB-lite"/>
    </source>
</evidence>
<protein>
    <submittedName>
        <fullName evidence="2">Uncharacterized protein</fullName>
    </submittedName>
</protein>
<organism evidence="2">
    <name type="scientific">Vecturithrix granuli</name>
    <dbReference type="NCBI Taxonomy" id="1499967"/>
    <lineage>
        <taxon>Bacteria</taxon>
        <taxon>Candidatus Moduliflexota</taxon>
        <taxon>Candidatus Vecturitrichia</taxon>
        <taxon>Candidatus Vecturitrichales</taxon>
        <taxon>Candidatus Vecturitrichaceae</taxon>
        <taxon>Candidatus Vecturithrix</taxon>
    </lineage>
</organism>
<keyword evidence="3" id="KW-1185">Reference proteome</keyword>
<gene>
    <name evidence="2" type="ORF">U27_03705</name>
</gene>
<evidence type="ECO:0000313" key="2">
    <source>
        <dbReference type="EMBL" id="GAK56741.1"/>
    </source>
</evidence>
<feature type="region of interest" description="Disordered" evidence="1">
    <location>
        <begin position="36"/>
        <end position="59"/>
    </location>
</feature>
<feature type="region of interest" description="Disordered" evidence="1">
    <location>
        <begin position="1"/>
        <end position="21"/>
    </location>
</feature>
<name>A0A081BWN6_VECG1</name>
<accession>A0A081BWN6</accession>
<dbReference type="EMBL" id="DF820465">
    <property type="protein sequence ID" value="GAK56741.1"/>
    <property type="molecule type" value="Genomic_DNA"/>
</dbReference>
<dbReference type="AlphaFoldDB" id="A0A081BWN6"/>
<dbReference type="HOGENOM" id="CLU_1892051_0_0_0"/>
<proteinExistence type="predicted"/>
<sequence>MKVQAVKNSRDGNIASQGRQPAALCVSEKETLLPLSFSSAQQRKDSNQPGAEQDEHRGFRHHVDIHSYRFHNSQGCSDDVVRIEIGRDDGNILDNCSHWCDIPGFHVEIEGEDITSLQKNDEFPVPPAIQRKRP</sequence>